<evidence type="ECO:0000256" key="2">
    <source>
        <dbReference type="SAM" id="MobiDB-lite"/>
    </source>
</evidence>
<feature type="compositionally biased region" description="Acidic residues" evidence="2">
    <location>
        <begin position="360"/>
        <end position="371"/>
    </location>
</feature>
<dbReference type="PANTHER" id="PTHR34380">
    <property type="entry name" value="BNAA03G12380D PROTEIN"/>
    <property type="match status" value="1"/>
</dbReference>
<accession>A0AAW1WUR4</accession>
<evidence type="ECO:0000313" key="3">
    <source>
        <dbReference type="EMBL" id="KAK9927030.1"/>
    </source>
</evidence>
<sequence length="386" mass="43069">MAFRKGPAAGDYLSSDDETEDRNRGISQLVSKLRNSFRSCDFNRVEEALVVREARLKREHEKQRREWEEKLESERAERLRVGDEVKIWKGKYEKLLEKAKRWGVDADQELISELRSKNKKLQSENMKLLRGMDSQMSRLEDQTAKFMKDLGINIEPTSDIINNGEVKEDGGNNRNENSAPVGDSDNVFGSVKATAGNRDPQKSAGFGKSSDAIVIIDSDNECAPRQSVYGKKNSEKHEGNGYLGLRGVAKEPKMLKRKQAPSPSVRDNENDDEDFILDHIPISEIKKQGKKLNLAPSSSLVTGKAVSSAISDLEKQANPSRSDQVMLSQSEEKKGKKQESSPISIRSHAYASHHGFSNSDSDDISSDSDLEELQSMINDLVGKAKA</sequence>
<name>A0AAW1WUR4_RUBAR</name>
<feature type="coiled-coil region" evidence="1">
    <location>
        <begin position="50"/>
        <end position="77"/>
    </location>
</feature>
<dbReference type="EMBL" id="JBEDUW010000005">
    <property type="protein sequence ID" value="KAK9927030.1"/>
    <property type="molecule type" value="Genomic_DNA"/>
</dbReference>
<organism evidence="3 4">
    <name type="scientific">Rubus argutus</name>
    <name type="common">Southern blackberry</name>
    <dbReference type="NCBI Taxonomy" id="59490"/>
    <lineage>
        <taxon>Eukaryota</taxon>
        <taxon>Viridiplantae</taxon>
        <taxon>Streptophyta</taxon>
        <taxon>Embryophyta</taxon>
        <taxon>Tracheophyta</taxon>
        <taxon>Spermatophyta</taxon>
        <taxon>Magnoliopsida</taxon>
        <taxon>eudicotyledons</taxon>
        <taxon>Gunneridae</taxon>
        <taxon>Pentapetalae</taxon>
        <taxon>rosids</taxon>
        <taxon>fabids</taxon>
        <taxon>Rosales</taxon>
        <taxon>Rosaceae</taxon>
        <taxon>Rosoideae</taxon>
        <taxon>Rosoideae incertae sedis</taxon>
        <taxon>Rubus</taxon>
    </lineage>
</organism>
<dbReference type="Proteomes" id="UP001457282">
    <property type="component" value="Unassembled WGS sequence"/>
</dbReference>
<keyword evidence="1" id="KW-0175">Coiled coil</keyword>
<evidence type="ECO:0000256" key="1">
    <source>
        <dbReference type="SAM" id="Coils"/>
    </source>
</evidence>
<reference evidence="3 4" key="1">
    <citation type="journal article" date="2023" name="G3 (Bethesda)">
        <title>A chromosome-length genome assembly and annotation of blackberry (Rubus argutus, cv. 'Hillquist').</title>
        <authorList>
            <person name="Bruna T."/>
            <person name="Aryal R."/>
            <person name="Dudchenko O."/>
            <person name="Sargent D.J."/>
            <person name="Mead D."/>
            <person name="Buti M."/>
            <person name="Cavallini A."/>
            <person name="Hytonen T."/>
            <person name="Andres J."/>
            <person name="Pham M."/>
            <person name="Weisz D."/>
            <person name="Mascagni F."/>
            <person name="Usai G."/>
            <person name="Natali L."/>
            <person name="Bassil N."/>
            <person name="Fernandez G.E."/>
            <person name="Lomsadze A."/>
            <person name="Armour M."/>
            <person name="Olukolu B."/>
            <person name="Poorten T."/>
            <person name="Britton C."/>
            <person name="Davik J."/>
            <person name="Ashrafi H."/>
            <person name="Aiden E.L."/>
            <person name="Borodovsky M."/>
            <person name="Worthington M."/>
        </authorList>
    </citation>
    <scope>NUCLEOTIDE SEQUENCE [LARGE SCALE GENOMIC DNA]</scope>
    <source>
        <strain evidence="3">PI 553951</strain>
    </source>
</reference>
<feature type="region of interest" description="Disordered" evidence="2">
    <location>
        <begin position="161"/>
        <end position="206"/>
    </location>
</feature>
<comment type="caution">
    <text evidence="3">The sequence shown here is derived from an EMBL/GenBank/DDBJ whole genome shotgun (WGS) entry which is preliminary data.</text>
</comment>
<gene>
    <name evidence="3" type="ORF">M0R45_024235</name>
</gene>
<feature type="region of interest" description="Disordered" evidence="2">
    <location>
        <begin position="312"/>
        <end position="371"/>
    </location>
</feature>
<protein>
    <submittedName>
        <fullName evidence="3">Uncharacterized protein</fullName>
    </submittedName>
</protein>
<proteinExistence type="predicted"/>
<keyword evidence="4" id="KW-1185">Reference proteome</keyword>
<dbReference type="PANTHER" id="PTHR34380:SF6">
    <property type="entry name" value="TERNARY COMPLEX FACTOR MIP1 LEUCINE-ZIPPER DOMAIN-CONTAINING PROTEIN"/>
    <property type="match status" value="1"/>
</dbReference>
<dbReference type="AlphaFoldDB" id="A0AAW1WUR4"/>
<feature type="region of interest" description="Disordered" evidence="2">
    <location>
        <begin position="248"/>
        <end position="273"/>
    </location>
</feature>
<feature type="compositionally biased region" description="Basic and acidic residues" evidence="2">
    <location>
        <begin position="330"/>
        <end position="339"/>
    </location>
</feature>
<feature type="region of interest" description="Disordered" evidence="2">
    <location>
        <begin position="1"/>
        <end position="24"/>
    </location>
</feature>
<evidence type="ECO:0000313" key="4">
    <source>
        <dbReference type="Proteomes" id="UP001457282"/>
    </source>
</evidence>
<feature type="compositionally biased region" description="Polar residues" evidence="2">
    <location>
        <begin position="317"/>
        <end position="327"/>
    </location>
</feature>
<feature type="coiled-coil region" evidence="1">
    <location>
        <begin position="104"/>
        <end position="131"/>
    </location>
</feature>